<protein>
    <submittedName>
        <fullName evidence="2">Uncharacterized protein</fullName>
    </submittedName>
</protein>
<organism evidence="2 3">
    <name type="scientific">Desulfosarcina ovata subsp. sediminis</name>
    <dbReference type="NCBI Taxonomy" id="885957"/>
    <lineage>
        <taxon>Bacteria</taxon>
        <taxon>Pseudomonadati</taxon>
        <taxon>Thermodesulfobacteriota</taxon>
        <taxon>Desulfobacteria</taxon>
        <taxon>Desulfobacterales</taxon>
        <taxon>Desulfosarcinaceae</taxon>
        <taxon>Desulfosarcina</taxon>
    </lineage>
</organism>
<feature type="region of interest" description="Disordered" evidence="1">
    <location>
        <begin position="22"/>
        <end position="42"/>
    </location>
</feature>
<evidence type="ECO:0000313" key="3">
    <source>
        <dbReference type="Proteomes" id="UP000425960"/>
    </source>
</evidence>
<dbReference type="AlphaFoldDB" id="A0A5K7ZYT1"/>
<proteinExistence type="predicted"/>
<feature type="compositionally biased region" description="Basic and acidic residues" evidence="1">
    <location>
        <begin position="29"/>
        <end position="42"/>
    </location>
</feature>
<dbReference type="KEGG" id="dov:DSCO28_59880"/>
<reference evidence="2 3" key="1">
    <citation type="submission" date="2019-11" db="EMBL/GenBank/DDBJ databases">
        <title>Comparative genomics of hydrocarbon-degrading Desulfosarcina strains.</title>
        <authorList>
            <person name="Watanabe M."/>
            <person name="Kojima H."/>
            <person name="Fukui M."/>
        </authorList>
    </citation>
    <scope>NUCLEOTIDE SEQUENCE [LARGE SCALE GENOMIC DNA]</scope>
    <source>
        <strain evidence="2 3">28bB2T</strain>
    </source>
</reference>
<dbReference type="Proteomes" id="UP000425960">
    <property type="component" value="Chromosome"/>
</dbReference>
<dbReference type="EMBL" id="AP021876">
    <property type="protein sequence ID" value="BBO85422.1"/>
    <property type="molecule type" value="Genomic_DNA"/>
</dbReference>
<accession>A0A5K7ZYT1</accession>
<gene>
    <name evidence="2" type="ORF">DSCO28_59880</name>
</gene>
<evidence type="ECO:0000313" key="2">
    <source>
        <dbReference type="EMBL" id="BBO85422.1"/>
    </source>
</evidence>
<sequence length="42" mass="4801">MGAPHFNGKTDDWVAWEYDSTTGEGSQYDYKDKLLPNVPEHT</sequence>
<evidence type="ECO:0000256" key="1">
    <source>
        <dbReference type="SAM" id="MobiDB-lite"/>
    </source>
</evidence>
<name>A0A5K7ZYT1_9BACT</name>